<reference evidence="8 9" key="1">
    <citation type="submission" date="2018-08" db="EMBL/GenBank/DDBJ databases">
        <title>Sequencing the genomes of 1000 actinobacteria strains.</title>
        <authorList>
            <person name="Klenk H.-P."/>
        </authorList>
    </citation>
    <scope>NUCLEOTIDE SEQUENCE [LARGE SCALE GENOMIC DNA]</scope>
    <source>
        <strain evidence="8 9">DSM 43927</strain>
    </source>
</reference>
<dbReference type="AlphaFoldDB" id="A0A3D9SMR2"/>
<keyword evidence="3" id="KW-0731">Sigma factor</keyword>
<dbReference type="InterPro" id="IPR036388">
    <property type="entry name" value="WH-like_DNA-bd_sf"/>
</dbReference>
<keyword evidence="2" id="KW-0805">Transcription regulation</keyword>
<dbReference type="InterPro" id="IPR007627">
    <property type="entry name" value="RNA_pol_sigma70_r2"/>
</dbReference>
<comment type="caution">
    <text evidence="8">The sequence shown here is derived from an EMBL/GenBank/DDBJ whole genome shotgun (WGS) entry which is preliminary data.</text>
</comment>
<evidence type="ECO:0000313" key="8">
    <source>
        <dbReference type="EMBL" id="REE97138.1"/>
    </source>
</evidence>
<evidence type="ECO:0000256" key="5">
    <source>
        <dbReference type="ARBA" id="ARBA00023163"/>
    </source>
</evidence>
<dbReference type="SUPFAM" id="SSF88659">
    <property type="entry name" value="Sigma3 and sigma4 domains of RNA polymerase sigma factors"/>
    <property type="match status" value="1"/>
</dbReference>
<evidence type="ECO:0000313" key="9">
    <source>
        <dbReference type="Proteomes" id="UP000256661"/>
    </source>
</evidence>
<dbReference type="PANTHER" id="PTHR43133">
    <property type="entry name" value="RNA POLYMERASE ECF-TYPE SIGMA FACTO"/>
    <property type="match status" value="1"/>
</dbReference>
<dbReference type="CDD" id="cd06171">
    <property type="entry name" value="Sigma70_r4"/>
    <property type="match status" value="1"/>
</dbReference>
<dbReference type="GO" id="GO:0003677">
    <property type="term" value="F:DNA binding"/>
    <property type="evidence" value="ECO:0007669"/>
    <property type="project" value="UniProtKB-KW"/>
</dbReference>
<dbReference type="RefSeq" id="WP_116022673.1">
    <property type="nucleotide sequence ID" value="NZ_QTTT01000001.1"/>
</dbReference>
<dbReference type="EMBL" id="QTTT01000001">
    <property type="protein sequence ID" value="REE97138.1"/>
    <property type="molecule type" value="Genomic_DNA"/>
</dbReference>
<dbReference type="Pfam" id="PF04542">
    <property type="entry name" value="Sigma70_r2"/>
    <property type="match status" value="1"/>
</dbReference>
<dbReference type="Gene3D" id="1.10.10.10">
    <property type="entry name" value="Winged helix-like DNA-binding domain superfamily/Winged helix DNA-binding domain"/>
    <property type="match status" value="1"/>
</dbReference>
<keyword evidence="4" id="KW-0238">DNA-binding</keyword>
<keyword evidence="5" id="KW-0804">Transcription</keyword>
<comment type="similarity">
    <text evidence="1">Belongs to the sigma-70 factor family. ECF subfamily.</text>
</comment>
<dbReference type="Pfam" id="PF08281">
    <property type="entry name" value="Sigma70_r4_2"/>
    <property type="match status" value="1"/>
</dbReference>
<sequence length="175" mass="19569">MTFEEFLAARLPALLRFATALSGDPHRAEDVVQEVLVRAERRWRRIIRMQAPEAYLKRMITNEYLSWRRRRSSAEVPMADGTLTAAGEAQADSTEPHADRDALWSLITALPPRRRAALVLRFYEELSYAEIGDVLGCSEATARSHVSLALAALRGDLAGRSRGLASVPKRDPREA</sequence>
<proteinExistence type="inferred from homology"/>
<evidence type="ECO:0000256" key="2">
    <source>
        <dbReference type="ARBA" id="ARBA00023015"/>
    </source>
</evidence>
<evidence type="ECO:0000256" key="3">
    <source>
        <dbReference type="ARBA" id="ARBA00023082"/>
    </source>
</evidence>
<feature type="domain" description="RNA polymerase sigma-70 region 2" evidence="6">
    <location>
        <begin position="10"/>
        <end position="72"/>
    </location>
</feature>
<dbReference type="InterPro" id="IPR014284">
    <property type="entry name" value="RNA_pol_sigma-70_dom"/>
</dbReference>
<dbReference type="GO" id="GO:0016987">
    <property type="term" value="F:sigma factor activity"/>
    <property type="evidence" value="ECO:0007669"/>
    <property type="project" value="UniProtKB-KW"/>
</dbReference>
<dbReference type="InterPro" id="IPR013325">
    <property type="entry name" value="RNA_pol_sigma_r2"/>
</dbReference>
<dbReference type="GO" id="GO:0006352">
    <property type="term" value="P:DNA-templated transcription initiation"/>
    <property type="evidence" value="ECO:0007669"/>
    <property type="project" value="InterPro"/>
</dbReference>
<dbReference type="InterPro" id="IPR013324">
    <property type="entry name" value="RNA_pol_sigma_r3/r4-like"/>
</dbReference>
<gene>
    <name evidence="8" type="ORF">DFJ69_2595</name>
</gene>
<dbReference type="NCBIfam" id="TIGR02937">
    <property type="entry name" value="sigma70-ECF"/>
    <property type="match status" value="1"/>
</dbReference>
<protein>
    <submittedName>
        <fullName evidence="8">RNA polymerase sigma-70 factor (Sigma-E family)</fullName>
    </submittedName>
</protein>
<keyword evidence="9" id="KW-1185">Reference proteome</keyword>
<dbReference type="OrthoDB" id="2046835at2"/>
<accession>A0A3D9SMR2</accession>
<evidence type="ECO:0000259" key="6">
    <source>
        <dbReference type="Pfam" id="PF04542"/>
    </source>
</evidence>
<dbReference type="PANTHER" id="PTHR43133:SF50">
    <property type="entry name" value="ECF RNA POLYMERASE SIGMA FACTOR SIGM"/>
    <property type="match status" value="1"/>
</dbReference>
<feature type="domain" description="RNA polymerase sigma factor 70 region 4 type 2" evidence="7">
    <location>
        <begin position="101"/>
        <end position="153"/>
    </location>
</feature>
<evidence type="ECO:0000256" key="1">
    <source>
        <dbReference type="ARBA" id="ARBA00010641"/>
    </source>
</evidence>
<organism evidence="8 9">
    <name type="scientific">Thermomonospora umbrina</name>
    <dbReference type="NCBI Taxonomy" id="111806"/>
    <lineage>
        <taxon>Bacteria</taxon>
        <taxon>Bacillati</taxon>
        <taxon>Actinomycetota</taxon>
        <taxon>Actinomycetes</taxon>
        <taxon>Streptosporangiales</taxon>
        <taxon>Thermomonosporaceae</taxon>
        <taxon>Thermomonospora</taxon>
    </lineage>
</organism>
<dbReference type="InterPro" id="IPR039425">
    <property type="entry name" value="RNA_pol_sigma-70-like"/>
</dbReference>
<dbReference type="Proteomes" id="UP000256661">
    <property type="component" value="Unassembled WGS sequence"/>
</dbReference>
<dbReference type="Gene3D" id="1.10.1740.10">
    <property type="match status" value="1"/>
</dbReference>
<dbReference type="InterPro" id="IPR013249">
    <property type="entry name" value="RNA_pol_sigma70_r4_t2"/>
</dbReference>
<evidence type="ECO:0000256" key="4">
    <source>
        <dbReference type="ARBA" id="ARBA00023125"/>
    </source>
</evidence>
<dbReference type="SUPFAM" id="SSF88946">
    <property type="entry name" value="Sigma2 domain of RNA polymerase sigma factors"/>
    <property type="match status" value="1"/>
</dbReference>
<evidence type="ECO:0000259" key="7">
    <source>
        <dbReference type="Pfam" id="PF08281"/>
    </source>
</evidence>
<name>A0A3D9SMR2_9ACTN</name>